<evidence type="ECO:0000313" key="3">
    <source>
        <dbReference type="Proteomes" id="UP000016935"/>
    </source>
</evidence>
<feature type="compositionally biased region" description="Polar residues" evidence="1">
    <location>
        <begin position="188"/>
        <end position="201"/>
    </location>
</feature>
<keyword evidence="3" id="KW-1185">Reference proteome</keyword>
<feature type="region of interest" description="Disordered" evidence="1">
    <location>
        <begin position="348"/>
        <end position="385"/>
    </location>
</feature>
<proteinExistence type="predicted"/>
<feature type="compositionally biased region" description="Polar residues" evidence="1">
    <location>
        <begin position="300"/>
        <end position="309"/>
    </location>
</feature>
<reference evidence="2 3" key="1">
    <citation type="journal article" date="2012" name="PLoS Pathog.">
        <title>Diverse lifestyles and strategies of plant pathogenesis encoded in the genomes of eighteen Dothideomycetes fungi.</title>
        <authorList>
            <person name="Ohm R.A."/>
            <person name="Feau N."/>
            <person name="Henrissat B."/>
            <person name="Schoch C.L."/>
            <person name="Horwitz B.A."/>
            <person name="Barry K.W."/>
            <person name="Condon B.J."/>
            <person name="Copeland A.C."/>
            <person name="Dhillon B."/>
            <person name="Glaser F."/>
            <person name="Hesse C.N."/>
            <person name="Kosti I."/>
            <person name="LaButti K."/>
            <person name="Lindquist E.A."/>
            <person name="Lucas S."/>
            <person name="Salamov A.A."/>
            <person name="Bradshaw R.E."/>
            <person name="Ciuffetti L."/>
            <person name="Hamelin R.C."/>
            <person name="Kema G.H.J."/>
            <person name="Lawrence C."/>
            <person name="Scott J.A."/>
            <person name="Spatafora J.W."/>
            <person name="Turgeon B.G."/>
            <person name="de Wit P.J.G.M."/>
            <person name="Zhong S."/>
            <person name="Goodwin S.B."/>
            <person name="Grigoriev I.V."/>
        </authorList>
    </citation>
    <scope>NUCLEOTIDE SEQUENCE [LARGE SCALE GENOMIC DNA]</scope>
    <source>
        <strain evidence="3">28A</strain>
    </source>
</reference>
<evidence type="ECO:0000313" key="2">
    <source>
        <dbReference type="EMBL" id="EOA90735.1"/>
    </source>
</evidence>
<accession>R0J199</accession>
<protein>
    <submittedName>
        <fullName evidence="2">Uncharacterized protein</fullName>
    </submittedName>
</protein>
<sequence>MPRNKHQLTIDTAYANMPYVFTHASNQKSASSKETPSPDDQTFLLSPTSSEGNFYLESPVLPQSRRENPFATPNISDISTGCGSFQTFQTLADELLISQPNTASHMVDILPDSASLYAEEEFHEWDWQNVQPDAQQPCGIEVNVSMDPEVQGPLPIIHDEDFPPGLPAEEYQYLRKQQQRQHLESQLRSRSNTSPYFTHSPTYSQTAFQQAGLAHAQRVHISEVRNATRKALGANFDFADEKDRGNGGGRTVQRRPAHTSTTTTPRPRERMPQHHVDALSARWSEAEMQEQYARSRAARMQQNMHGATTASVSRRRDHSRAHDDSTSTARRHDSGVVVSMDAVNEFPGRSAAGGAMPQLKSKFSFDSDDDDDDDGHQAETSRADRVKKPKRRFWRHLCL</sequence>
<feature type="region of interest" description="Disordered" evidence="1">
    <location>
        <begin position="238"/>
        <end position="336"/>
    </location>
</feature>
<gene>
    <name evidence="2" type="ORF">SETTUDRAFT_24871</name>
</gene>
<dbReference type="HOGENOM" id="CLU_712033_0_0_1"/>
<feature type="region of interest" description="Disordered" evidence="1">
    <location>
        <begin position="175"/>
        <end position="201"/>
    </location>
</feature>
<organism evidence="2 3">
    <name type="scientific">Exserohilum turcicum (strain 28A)</name>
    <name type="common">Northern leaf blight fungus</name>
    <name type="synonym">Setosphaeria turcica</name>
    <dbReference type="NCBI Taxonomy" id="671987"/>
    <lineage>
        <taxon>Eukaryota</taxon>
        <taxon>Fungi</taxon>
        <taxon>Dikarya</taxon>
        <taxon>Ascomycota</taxon>
        <taxon>Pezizomycotina</taxon>
        <taxon>Dothideomycetes</taxon>
        <taxon>Pleosporomycetidae</taxon>
        <taxon>Pleosporales</taxon>
        <taxon>Pleosporineae</taxon>
        <taxon>Pleosporaceae</taxon>
        <taxon>Exserohilum</taxon>
    </lineage>
</organism>
<dbReference type="Proteomes" id="UP000016935">
    <property type="component" value="Unassembled WGS sequence"/>
</dbReference>
<dbReference type="AlphaFoldDB" id="R0J199"/>
<dbReference type="RefSeq" id="XP_008021209.1">
    <property type="nucleotide sequence ID" value="XM_008023018.1"/>
</dbReference>
<name>R0J199_EXST2</name>
<feature type="compositionally biased region" description="Basic and acidic residues" evidence="1">
    <location>
        <begin position="266"/>
        <end position="277"/>
    </location>
</feature>
<dbReference type="OrthoDB" id="3800116at2759"/>
<evidence type="ECO:0000256" key="1">
    <source>
        <dbReference type="SAM" id="MobiDB-lite"/>
    </source>
</evidence>
<feature type="region of interest" description="Disordered" evidence="1">
    <location>
        <begin position="25"/>
        <end position="51"/>
    </location>
</feature>
<feature type="compositionally biased region" description="Basic and acidic residues" evidence="1">
    <location>
        <begin position="375"/>
        <end position="385"/>
    </location>
</feature>
<dbReference type="EMBL" id="KB908482">
    <property type="protein sequence ID" value="EOA90735.1"/>
    <property type="molecule type" value="Genomic_DNA"/>
</dbReference>
<dbReference type="GeneID" id="19402847"/>
<feature type="compositionally biased region" description="Basic and acidic residues" evidence="1">
    <location>
        <begin position="320"/>
        <end position="334"/>
    </location>
</feature>
<reference evidence="2 3" key="2">
    <citation type="journal article" date="2013" name="PLoS Genet.">
        <title>Comparative genome structure, secondary metabolite, and effector coding capacity across Cochliobolus pathogens.</title>
        <authorList>
            <person name="Condon B.J."/>
            <person name="Leng Y."/>
            <person name="Wu D."/>
            <person name="Bushley K.E."/>
            <person name="Ohm R.A."/>
            <person name="Otillar R."/>
            <person name="Martin J."/>
            <person name="Schackwitz W."/>
            <person name="Grimwood J."/>
            <person name="MohdZainudin N."/>
            <person name="Xue C."/>
            <person name="Wang R."/>
            <person name="Manning V.A."/>
            <person name="Dhillon B."/>
            <person name="Tu Z.J."/>
            <person name="Steffenson B.J."/>
            <person name="Salamov A."/>
            <person name="Sun H."/>
            <person name="Lowry S."/>
            <person name="LaButti K."/>
            <person name="Han J."/>
            <person name="Copeland A."/>
            <person name="Lindquist E."/>
            <person name="Barry K."/>
            <person name="Schmutz J."/>
            <person name="Baker S.E."/>
            <person name="Ciuffetti L.M."/>
            <person name="Grigoriev I.V."/>
            <person name="Zhong S."/>
            <person name="Turgeon B.G."/>
        </authorList>
    </citation>
    <scope>NUCLEOTIDE SEQUENCE [LARGE SCALE GENOMIC DNA]</scope>
    <source>
        <strain evidence="3">28A</strain>
    </source>
</reference>